<evidence type="ECO:0000256" key="1">
    <source>
        <dbReference type="SAM" id="MobiDB-lite"/>
    </source>
</evidence>
<dbReference type="EMBL" id="KV428149">
    <property type="protein sequence ID" value="KZT35193.1"/>
    <property type="molecule type" value="Genomic_DNA"/>
</dbReference>
<reference evidence="2 3" key="1">
    <citation type="journal article" date="2016" name="Mol. Biol. Evol.">
        <title>Comparative Genomics of Early-Diverging Mushroom-Forming Fungi Provides Insights into the Origins of Lignocellulose Decay Capabilities.</title>
        <authorList>
            <person name="Nagy L.G."/>
            <person name="Riley R."/>
            <person name="Tritt A."/>
            <person name="Adam C."/>
            <person name="Daum C."/>
            <person name="Floudas D."/>
            <person name="Sun H."/>
            <person name="Yadav J.S."/>
            <person name="Pangilinan J."/>
            <person name="Larsson K.H."/>
            <person name="Matsuura K."/>
            <person name="Barry K."/>
            <person name="Labutti K."/>
            <person name="Kuo R."/>
            <person name="Ohm R.A."/>
            <person name="Bhattacharya S.S."/>
            <person name="Shirouzu T."/>
            <person name="Yoshinaga Y."/>
            <person name="Martin F.M."/>
            <person name="Grigoriev I.V."/>
            <person name="Hibbett D.S."/>
        </authorList>
    </citation>
    <scope>NUCLEOTIDE SEQUENCE [LARGE SCALE GENOMIC DNA]</scope>
    <source>
        <strain evidence="2 3">HHB10207 ss-3</strain>
    </source>
</reference>
<gene>
    <name evidence="2" type="ORF">SISSUDRAFT_1051777</name>
</gene>
<feature type="compositionally biased region" description="Polar residues" evidence="1">
    <location>
        <begin position="234"/>
        <end position="250"/>
    </location>
</feature>
<name>A0A166ACC7_9AGAM</name>
<keyword evidence="3" id="KW-1185">Reference proteome</keyword>
<accession>A0A166ACC7</accession>
<dbReference type="Proteomes" id="UP000076798">
    <property type="component" value="Unassembled WGS sequence"/>
</dbReference>
<protein>
    <submittedName>
        <fullName evidence="2">Uncharacterized protein</fullName>
    </submittedName>
</protein>
<dbReference type="AlphaFoldDB" id="A0A166ACC7"/>
<evidence type="ECO:0000313" key="3">
    <source>
        <dbReference type="Proteomes" id="UP000076798"/>
    </source>
</evidence>
<feature type="region of interest" description="Disordered" evidence="1">
    <location>
        <begin position="230"/>
        <end position="257"/>
    </location>
</feature>
<organism evidence="2 3">
    <name type="scientific">Sistotremastrum suecicum HHB10207 ss-3</name>
    <dbReference type="NCBI Taxonomy" id="1314776"/>
    <lineage>
        <taxon>Eukaryota</taxon>
        <taxon>Fungi</taxon>
        <taxon>Dikarya</taxon>
        <taxon>Basidiomycota</taxon>
        <taxon>Agaricomycotina</taxon>
        <taxon>Agaricomycetes</taxon>
        <taxon>Sistotremastrales</taxon>
        <taxon>Sistotremastraceae</taxon>
        <taxon>Sistotremastrum</taxon>
    </lineage>
</organism>
<proteinExistence type="predicted"/>
<evidence type="ECO:0000313" key="2">
    <source>
        <dbReference type="EMBL" id="KZT35193.1"/>
    </source>
</evidence>
<sequence>MQYPVVSSSSTTSLLPTNGTYVVIQINAPRTCVHYQVEMSLRDATTRFGQYLAHVSNVNEDSRACMIHLVSKISSDFVDDLPSVLPISSTIPARLSSLPTSSNPSIQSFTLYNKSDNSIPSSIFRDTCQHLNSPIWIFIGDFYPNSDNIEITLTPSDLQRASRITRESARRERSLRGSSLAISSSCSTGNSRNRPTIIPTCTLWTDLRILSEVKSPESFMNELQELSRIIGEPNPTSQASDSVSSPSGRRTSYRDPTANAHTLRWAWEKPQKYPLPHNQPIHNREKEFSTGSIDSLARIISPQGNIIPPPPPAPLAGYDKLPIQPIRPPIFVPEDVSCTSGFCDSDNVRRLLGGRKNHGSSETGEEKECCKTSVATSQEEHWRRMLACSHSI</sequence>